<sequence>MCKWNNTKVLEVKGVPRDIDSCIFNLVKVLNEHYKTTVACCCGHEKQPSRISFDDSTEMILCTHDQAQQISKLFPPIN</sequence>
<dbReference type="AlphaFoldDB" id="A0A6M3JXA3"/>
<protein>
    <submittedName>
        <fullName evidence="1">Uncharacterized protein</fullName>
    </submittedName>
</protein>
<gene>
    <name evidence="1" type="ORF">MM415A01947_0010</name>
</gene>
<proteinExistence type="predicted"/>
<evidence type="ECO:0000313" key="1">
    <source>
        <dbReference type="EMBL" id="QJA74716.1"/>
    </source>
</evidence>
<name>A0A6M3JXA3_9ZZZZ</name>
<dbReference type="EMBL" id="MT142116">
    <property type="protein sequence ID" value="QJA74716.1"/>
    <property type="molecule type" value="Genomic_DNA"/>
</dbReference>
<reference evidence="1" key="1">
    <citation type="submission" date="2020-03" db="EMBL/GenBank/DDBJ databases">
        <title>The deep terrestrial virosphere.</title>
        <authorList>
            <person name="Holmfeldt K."/>
            <person name="Nilsson E."/>
            <person name="Simone D."/>
            <person name="Lopez-Fernandez M."/>
            <person name="Wu X."/>
            <person name="de Brujin I."/>
            <person name="Lundin D."/>
            <person name="Andersson A."/>
            <person name="Bertilsson S."/>
            <person name="Dopson M."/>
        </authorList>
    </citation>
    <scope>NUCLEOTIDE SEQUENCE</scope>
    <source>
        <strain evidence="1">MM415A01947</strain>
    </source>
</reference>
<organism evidence="1">
    <name type="scientific">viral metagenome</name>
    <dbReference type="NCBI Taxonomy" id="1070528"/>
    <lineage>
        <taxon>unclassified sequences</taxon>
        <taxon>metagenomes</taxon>
        <taxon>organismal metagenomes</taxon>
    </lineage>
</organism>
<accession>A0A6M3JXA3</accession>